<dbReference type="EMBL" id="JFHD01000008">
    <property type="protein sequence ID" value="KDR30683.1"/>
    <property type="molecule type" value="Genomic_DNA"/>
</dbReference>
<feature type="region of interest" description="Disordered" evidence="1">
    <location>
        <begin position="1"/>
        <end position="36"/>
    </location>
</feature>
<evidence type="ECO:0000313" key="2">
    <source>
        <dbReference type="EMBL" id="KDR30683.1"/>
    </source>
</evidence>
<keyword evidence="3" id="KW-1185">Reference proteome</keyword>
<evidence type="ECO:0000313" key="3">
    <source>
        <dbReference type="Proteomes" id="UP000027451"/>
    </source>
</evidence>
<organism evidence="2 3">
    <name type="scientific">Caballeronia zhejiangensis</name>
    <dbReference type="NCBI Taxonomy" id="871203"/>
    <lineage>
        <taxon>Bacteria</taxon>
        <taxon>Pseudomonadati</taxon>
        <taxon>Pseudomonadota</taxon>
        <taxon>Betaproteobacteria</taxon>
        <taxon>Burkholderiales</taxon>
        <taxon>Burkholderiaceae</taxon>
        <taxon>Caballeronia</taxon>
    </lineage>
</organism>
<accession>A0A656QK94</accession>
<gene>
    <name evidence="2" type="ORF">BG60_36825</name>
</gene>
<protein>
    <submittedName>
        <fullName evidence="2">Transposase</fullName>
    </submittedName>
</protein>
<dbReference type="AlphaFoldDB" id="A0A656QK94"/>
<dbReference type="Proteomes" id="UP000027451">
    <property type="component" value="Unassembled WGS sequence"/>
</dbReference>
<evidence type="ECO:0000256" key="1">
    <source>
        <dbReference type="SAM" id="MobiDB-lite"/>
    </source>
</evidence>
<reference evidence="2 3" key="1">
    <citation type="submission" date="2014-03" db="EMBL/GenBank/DDBJ databases">
        <title>Draft Genome Sequences of Four Burkholderia Strains.</title>
        <authorList>
            <person name="Liu X.Y."/>
            <person name="Li C.X."/>
            <person name="Xu J.H."/>
        </authorList>
    </citation>
    <scope>NUCLEOTIDE SEQUENCE [LARGE SCALE GENOMIC DNA]</scope>
    <source>
        <strain evidence="2 3">OP-1</strain>
    </source>
</reference>
<proteinExistence type="predicted"/>
<name>A0A656QK94_9BURK</name>
<comment type="caution">
    <text evidence="2">The sequence shown here is derived from an EMBL/GenBank/DDBJ whole genome shotgun (WGS) entry which is preliminary data.</text>
</comment>
<sequence>MTSRSESIDSTAVTPGKVRSTSRMKMPYSSRSRAMI</sequence>